<keyword evidence="1 3" id="KW-0808">Transferase</keyword>
<dbReference type="InterPro" id="IPR007577">
    <property type="entry name" value="GlycoTrfase_DXD_sugar-bd_CS"/>
</dbReference>
<evidence type="ECO:0000256" key="1">
    <source>
        <dbReference type="ARBA" id="ARBA00022679"/>
    </source>
</evidence>
<reference evidence="3" key="1">
    <citation type="submission" date="2018-10" db="EMBL/GenBank/DDBJ databases">
        <title>Hidden diversity of soil giant viruses.</title>
        <authorList>
            <person name="Schulz F."/>
            <person name="Alteio L."/>
            <person name="Goudeau D."/>
            <person name="Ryan E.M."/>
            <person name="Malmstrom R.R."/>
            <person name="Blanchard J."/>
            <person name="Woyke T."/>
        </authorList>
    </citation>
    <scope>NUCLEOTIDE SEQUENCE</scope>
    <source>
        <strain evidence="3">SAV1</strain>
    </source>
</reference>
<dbReference type="Gene3D" id="3.90.550.20">
    <property type="match status" value="1"/>
</dbReference>
<dbReference type="GO" id="GO:0000030">
    <property type="term" value="F:mannosyltransferase activity"/>
    <property type="evidence" value="ECO:0007669"/>
    <property type="project" value="TreeGrafter"/>
</dbReference>
<proteinExistence type="predicted"/>
<dbReference type="SUPFAM" id="SSF53448">
    <property type="entry name" value="Nucleotide-diphospho-sugar transferases"/>
    <property type="match status" value="1"/>
</dbReference>
<gene>
    <name evidence="3" type="ORF">Satyrvirus14_6</name>
</gene>
<name>A0A3G5ADY5_9VIRU</name>
<evidence type="ECO:0000313" key="3">
    <source>
        <dbReference type="EMBL" id="AYV85390.1"/>
    </source>
</evidence>
<feature type="transmembrane region" description="Helical" evidence="2">
    <location>
        <begin position="238"/>
        <end position="255"/>
    </location>
</feature>
<evidence type="ECO:0000256" key="2">
    <source>
        <dbReference type="SAM" id="Phobius"/>
    </source>
</evidence>
<protein>
    <submittedName>
        <fullName evidence="3">Glycosyltransferase</fullName>
    </submittedName>
</protein>
<dbReference type="Pfam" id="PF04488">
    <property type="entry name" value="Gly_transf_sug"/>
    <property type="match status" value="1"/>
</dbReference>
<dbReference type="GO" id="GO:0016020">
    <property type="term" value="C:membrane"/>
    <property type="evidence" value="ECO:0007669"/>
    <property type="project" value="GOC"/>
</dbReference>
<keyword evidence="2" id="KW-1133">Transmembrane helix</keyword>
<dbReference type="InterPro" id="IPR051706">
    <property type="entry name" value="Glycosyltransferase_domain"/>
</dbReference>
<dbReference type="PANTHER" id="PTHR32385">
    <property type="entry name" value="MANNOSYL PHOSPHORYLINOSITOL CERAMIDE SYNTHASE"/>
    <property type="match status" value="1"/>
</dbReference>
<dbReference type="EMBL" id="MK072450">
    <property type="protein sequence ID" value="AYV85390.1"/>
    <property type="molecule type" value="Genomic_DNA"/>
</dbReference>
<organism evidence="3">
    <name type="scientific">Satyrvirus sp</name>
    <dbReference type="NCBI Taxonomy" id="2487771"/>
    <lineage>
        <taxon>Viruses</taxon>
        <taxon>Varidnaviria</taxon>
        <taxon>Bamfordvirae</taxon>
        <taxon>Nucleocytoviricota</taxon>
        <taxon>Megaviricetes</taxon>
        <taxon>Imitervirales</taxon>
        <taxon>Mimiviridae</taxon>
        <taxon>Megamimivirinae</taxon>
    </lineage>
</organism>
<sequence length="258" mass="30462">MEKNFNFLLTYYIMIPNIMHQIWTQGYDKIPPELKNYYTTCAKINSDFQHIFWDEEKIRAFLKTYYKPQFIEFYDACTYKAQKADVARYAILYIYGGIYLDMDTVCRKNLSPFLKYDFFVTGNIMSKILRRYLNGIIGARPRHPLFLVIFKNMFDRKAHLDDVLYSTGPKLLYASIEEYKKITNKNDISIVDTKYLYPCAIHNDSNCPSTCKDCYIAHTSYVSWSPGLRCAKHIFKNLELVLAILTIIIILIIICRRN</sequence>
<keyword evidence="2" id="KW-0472">Membrane</keyword>
<keyword evidence="2" id="KW-0812">Transmembrane</keyword>
<dbReference type="PANTHER" id="PTHR32385:SF15">
    <property type="entry name" value="INOSITOL PHOSPHOCERAMIDE MANNOSYLTRANSFERASE 1"/>
    <property type="match status" value="1"/>
</dbReference>
<dbReference type="InterPro" id="IPR029044">
    <property type="entry name" value="Nucleotide-diphossugar_trans"/>
</dbReference>
<dbReference type="GO" id="GO:0051999">
    <property type="term" value="P:mannosyl-inositol phosphorylceramide biosynthetic process"/>
    <property type="evidence" value="ECO:0007669"/>
    <property type="project" value="TreeGrafter"/>
</dbReference>
<accession>A0A3G5ADY5</accession>